<dbReference type="InterPro" id="IPR000182">
    <property type="entry name" value="GNAT_dom"/>
</dbReference>
<dbReference type="InterPro" id="IPR016181">
    <property type="entry name" value="Acyl_CoA_acyltransferase"/>
</dbReference>
<name>A0AAE3WFN0_9RHOB</name>
<dbReference type="Proteomes" id="UP001226762">
    <property type="component" value="Unassembled WGS sequence"/>
</dbReference>
<organism evidence="4 5">
    <name type="scientific">Marimonas arenosa</name>
    <dbReference type="NCBI Taxonomy" id="1795305"/>
    <lineage>
        <taxon>Bacteria</taxon>
        <taxon>Pseudomonadati</taxon>
        <taxon>Pseudomonadota</taxon>
        <taxon>Alphaproteobacteria</taxon>
        <taxon>Rhodobacterales</taxon>
        <taxon>Paracoccaceae</taxon>
        <taxon>Marimonas</taxon>
    </lineage>
</organism>
<sequence>MSGDSPDIRLAHPENAPAIAAMLARLAEELGESDHFSTTAGTISAHGFGPSAAFSTMIAGPADALTGLALFFRHFSTLRGAPGAYVQDLWVAPDQRSQHLGQRLLAAVAAHAATAWGAAYLALTVHDTNPGATRFYDRLGFNTYPGARLMVLPGPAFHTLSDTMKARP</sequence>
<comment type="caution">
    <text evidence="4">The sequence shown here is derived from an EMBL/GenBank/DDBJ whole genome shotgun (WGS) entry which is preliminary data.</text>
</comment>
<dbReference type="AlphaFoldDB" id="A0AAE3WFN0"/>
<dbReference type="PROSITE" id="PS51186">
    <property type="entry name" value="GNAT"/>
    <property type="match status" value="1"/>
</dbReference>
<dbReference type="GO" id="GO:0008080">
    <property type="term" value="F:N-acetyltransferase activity"/>
    <property type="evidence" value="ECO:0007669"/>
    <property type="project" value="TreeGrafter"/>
</dbReference>
<gene>
    <name evidence="4" type="ORF">NO357_18125</name>
</gene>
<dbReference type="EMBL" id="JANHAX010000006">
    <property type="protein sequence ID" value="MDQ2091824.1"/>
    <property type="molecule type" value="Genomic_DNA"/>
</dbReference>
<protein>
    <submittedName>
        <fullName evidence="4">GNAT family N-acetyltransferase</fullName>
        <ecNumber evidence="4">2.3.1.-</ecNumber>
    </submittedName>
</protein>
<reference evidence="4" key="2">
    <citation type="submission" date="2023-02" db="EMBL/GenBank/DDBJ databases">
        <title>'Rhodoalgimonas zhirmunskyi' gen. nov., isolated from a red alga.</title>
        <authorList>
            <person name="Nedashkovskaya O.I."/>
            <person name="Otstavnykh N.Y."/>
            <person name="Bystritskaya E.P."/>
            <person name="Balabanova L.A."/>
            <person name="Isaeva M.P."/>
        </authorList>
    </citation>
    <scope>NUCLEOTIDE SEQUENCE</scope>
    <source>
        <strain evidence="4">KCTC 52189</strain>
    </source>
</reference>
<dbReference type="PANTHER" id="PTHR10545:SF29">
    <property type="entry name" value="GH14572P-RELATED"/>
    <property type="match status" value="1"/>
</dbReference>
<evidence type="ECO:0000256" key="2">
    <source>
        <dbReference type="ARBA" id="ARBA00023315"/>
    </source>
</evidence>
<dbReference type="Gene3D" id="3.40.630.30">
    <property type="match status" value="1"/>
</dbReference>
<keyword evidence="2 4" id="KW-0012">Acyltransferase</keyword>
<dbReference type="InterPro" id="IPR051016">
    <property type="entry name" value="Diverse_Substrate_AcTransf"/>
</dbReference>
<proteinExistence type="predicted"/>
<dbReference type="EC" id="2.3.1.-" evidence="4"/>
<dbReference type="RefSeq" id="WP_306737126.1">
    <property type="nucleotide sequence ID" value="NZ_JANHAX010000006.1"/>
</dbReference>
<dbReference type="SUPFAM" id="SSF55729">
    <property type="entry name" value="Acyl-CoA N-acyltransferases (Nat)"/>
    <property type="match status" value="1"/>
</dbReference>
<accession>A0AAE3WFN0</accession>
<evidence type="ECO:0000313" key="5">
    <source>
        <dbReference type="Proteomes" id="UP001226762"/>
    </source>
</evidence>
<evidence type="ECO:0000256" key="1">
    <source>
        <dbReference type="ARBA" id="ARBA00022679"/>
    </source>
</evidence>
<feature type="domain" description="N-acetyltransferase" evidence="3">
    <location>
        <begin position="6"/>
        <end position="155"/>
    </location>
</feature>
<dbReference type="PANTHER" id="PTHR10545">
    <property type="entry name" value="DIAMINE N-ACETYLTRANSFERASE"/>
    <property type="match status" value="1"/>
</dbReference>
<keyword evidence="1 4" id="KW-0808">Transferase</keyword>
<keyword evidence="5" id="KW-1185">Reference proteome</keyword>
<dbReference type="Pfam" id="PF00583">
    <property type="entry name" value="Acetyltransf_1"/>
    <property type="match status" value="1"/>
</dbReference>
<reference evidence="4" key="1">
    <citation type="submission" date="2022-07" db="EMBL/GenBank/DDBJ databases">
        <authorList>
            <person name="Otstavnykh N."/>
            <person name="Isaeva M."/>
            <person name="Bystritskaya E."/>
        </authorList>
    </citation>
    <scope>NUCLEOTIDE SEQUENCE</scope>
    <source>
        <strain evidence="4">KCTC 52189</strain>
    </source>
</reference>
<evidence type="ECO:0000259" key="3">
    <source>
        <dbReference type="PROSITE" id="PS51186"/>
    </source>
</evidence>
<evidence type="ECO:0000313" key="4">
    <source>
        <dbReference type="EMBL" id="MDQ2091824.1"/>
    </source>
</evidence>